<keyword evidence="6" id="KW-1185">Reference proteome</keyword>
<reference evidence="5" key="1">
    <citation type="submission" date="2023-04" db="EMBL/GenBank/DDBJ databases">
        <authorList>
            <person name="Vijverberg K."/>
            <person name="Xiong W."/>
            <person name="Schranz E."/>
        </authorList>
    </citation>
    <scope>NUCLEOTIDE SEQUENCE</scope>
</reference>
<name>A0AA35V1J4_LACSI</name>
<dbReference type="GO" id="GO:0003714">
    <property type="term" value="F:transcription corepressor activity"/>
    <property type="evidence" value="ECO:0007669"/>
    <property type="project" value="InterPro"/>
</dbReference>
<evidence type="ECO:0000313" key="5">
    <source>
        <dbReference type="EMBL" id="CAI9260228.1"/>
    </source>
</evidence>
<evidence type="ECO:0000256" key="4">
    <source>
        <dbReference type="SAM" id="MobiDB-lite"/>
    </source>
</evidence>
<dbReference type="GO" id="GO:0000785">
    <property type="term" value="C:chromatin"/>
    <property type="evidence" value="ECO:0007669"/>
    <property type="project" value="TreeGrafter"/>
</dbReference>
<proteinExistence type="predicted"/>
<comment type="subcellular location">
    <subcellularLocation>
        <location evidence="1 3">Nucleus</location>
    </subcellularLocation>
</comment>
<evidence type="ECO:0008006" key="7">
    <source>
        <dbReference type="Google" id="ProtNLM"/>
    </source>
</evidence>
<dbReference type="EMBL" id="OX465086">
    <property type="protein sequence ID" value="CAI9260228.1"/>
    <property type="molecule type" value="Genomic_DNA"/>
</dbReference>
<dbReference type="PROSITE" id="PS51477">
    <property type="entry name" value="PAH"/>
    <property type="match status" value="1"/>
</dbReference>
<evidence type="ECO:0000313" key="6">
    <source>
        <dbReference type="Proteomes" id="UP001177003"/>
    </source>
</evidence>
<dbReference type="InterPro" id="IPR003822">
    <property type="entry name" value="PAH"/>
</dbReference>
<dbReference type="Pfam" id="PF02671">
    <property type="entry name" value="PAH"/>
    <property type="match status" value="1"/>
</dbReference>
<dbReference type="PANTHER" id="PTHR12346">
    <property type="entry name" value="SIN3B-RELATED"/>
    <property type="match status" value="1"/>
</dbReference>
<dbReference type="FunFam" id="1.20.1160.11:FF:000002">
    <property type="entry name" value="Paired amphipathic helix protein SIN3"/>
    <property type="match status" value="1"/>
</dbReference>
<accession>A0AA35V1J4</accession>
<gene>
    <name evidence="5" type="ORF">LSALG_LOCUS1071</name>
</gene>
<evidence type="ECO:0000256" key="1">
    <source>
        <dbReference type="ARBA" id="ARBA00004123"/>
    </source>
</evidence>
<dbReference type="Proteomes" id="UP001177003">
    <property type="component" value="Chromosome 0"/>
</dbReference>
<dbReference type="PANTHER" id="PTHR12346:SF37">
    <property type="entry name" value="HISTONE DEACETYLASE INTERACTING DOMAIN, SIN3-RELATED"/>
    <property type="match status" value="1"/>
</dbReference>
<keyword evidence="2 3" id="KW-0539">Nucleus</keyword>
<dbReference type="InterPro" id="IPR036600">
    <property type="entry name" value="PAH_sf"/>
</dbReference>
<evidence type="ECO:0000256" key="2">
    <source>
        <dbReference type="ARBA" id="ARBA00023242"/>
    </source>
</evidence>
<evidence type="ECO:0000256" key="3">
    <source>
        <dbReference type="PROSITE-ProRule" id="PRU00810"/>
    </source>
</evidence>
<organism evidence="5 6">
    <name type="scientific">Lactuca saligna</name>
    <name type="common">Willowleaf lettuce</name>
    <dbReference type="NCBI Taxonomy" id="75948"/>
    <lineage>
        <taxon>Eukaryota</taxon>
        <taxon>Viridiplantae</taxon>
        <taxon>Streptophyta</taxon>
        <taxon>Embryophyta</taxon>
        <taxon>Tracheophyta</taxon>
        <taxon>Spermatophyta</taxon>
        <taxon>Magnoliopsida</taxon>
        <taxon>eudicotyledons</taxon>
        <taxon>Gunneridae</taxon>
        <taxon>Pentapetalae</taxon>
        <taxon>asterids</taxon>
        <taxon>campanulids</taxon>
        <taxon>Asterales</taxon>
        <taxon>Asteraceae</taxon>
        <taxon>Cichorioideae</taxon>
        <taxon>Cichorieae</taxon>
        <taxon>Lactucinae</taxon>
        <taxon>Lactuca</taxon>
    </lineage>
</organism>
<dbReference type="AlphaFoldDB" id="A0AA35V1J4"/>
<dbReference type="Gene3D" id="1.20.1160.11">
    <property type="entry name" value="Paired amphipathic helix"/>
    <property type="match status" value="1"/>
</dbReference>
<dbReference type="GO" id="GO:0000122">
    <property type="term" value="P:negative regulation of transcription by RNA polymerase II"/>
    <property type="evidence" value="ECO:0007669"/>
    <property type="project" value="TreeGrafter"/>
</dbReference>
<dbReference type="GO" id="GO:0000118">
    <property type="term" value="C:histone deacetylase complex"/>
    <property type="evidence" value="ECO:0007669"/>
    <property type="project" value="TreeGrafter"/>
</dbReference>
<sequence>MKLQKDQRKRSENRTNSDQDYKESHLDANKDMSRIEKRKSEDFGDMYSEVYSFCEKVKDGLRNHDDYQAFLKCLHLYTTDIITRKELQILVSDLLGKHPDLMKGFRTMEQGLFKLINSNL</sequence>
<feature type="region of interest" description="Disordered" evidence="4">
    <location>
        <begin position="1"/>
        <end position="37"/>
    </location>
</feature>
<dbReference type="InterPro" id="IPR039774">
    <property type="entry name" value="Sin3-like"/>
</dbReference>
<dbReference type="SUPFAM" id="SSF47762">
    <property type="entry name" value="PAH2 domain"/>
    <property type="match status" value="1"/>
</dbReference>
<protein>
    <recommendedName>
        <fullName evidence="7">Histone deacetylase interacting domain-containing protein</fullName>
    </recommendedName>
</protein>